<evidence type="ECO:0000256" key="3">
    <source>
        <dbReference type="ARBA" id="ARBA00022989"/>
    </source>
</evidence>
<evidence type="ECO:0000256" key="4">
    <source>
        <dbReference type="ARBA" id="ARBA00023136"/>
    </source>
</evidence>
<evidence type="ECO:0000313" key="7">
    <source>
        <dbReference type="EMBL" id="EEI62368.1"/>
    </source>
</evidence>
<sequence>MSFLSAPPAAPRIPEERLDKTYKTWRFNVFMGIFLGYAAFYLIRNNVSLVSAILKEHGLMNAVGIGIVANAVLFAYGLSKFFMAMLSDRSNARYFMPLGLALSAVMNLFIASVPGITGIHYPVRHPHVHQRVVPRHGLASVWPRACALVLHQ</sequence>
<evidence type="ECO:0000313" key="8">
    <source>
        <dbReference type="Proteomes" id="UP000006237"/>
    </source>
</evidence>
<feature type="domain" description="Major facilitator superfamily (MFS) profile" evidence="6">
    <location>
        <begin position="25"/>
        <end position="152"/>
    </location>
</feature>
<comment type="caution">
    <text evidence="7">The sequence shown here is derived from an EMBL/GenBank/DDBJ whole genome shotgun (WGS) entry which is preliminary data.</text>
</comment>
<dbReference type="Proteomes" id="UP000006237">
    <property type="component" value="Unassembled WGS sequence"/>
</dbReference>
<dbReference type="Gene3D" id="1.20.1250.20">
    <property type="entry name" value="MFS general substrate transporter like domains"/>
    <property type="match status" value="1"/>
</dbReference>
<dbReference type="InterPro" id="IPR020846">
    <property type="entry name" value="MFS_dom"/>
</dbReference>
<organism evidence="7 8">
    <name type="scientific">Corynebacterium glucuronolyticum ATCC 51866</name>
    <dbReference type="NCBI Taxonomy" id="548478"/>
    <lineage>
        <taxon>Bacteria</taxon>
        <taxon>Bacillati</taxon>
        <taxon>Actinomycetota</taxon>
        <taxon>Actinomycetes</taxon>
        <taxon>Mycobacteriales</taxon>
        <taxon>Corynebacteriaceae</taxon>
        <taxon>Corynebacterium</taxon>
    </lineage>
</organism>
<dbReference type="InterPro" id="IPR051337">
    <property type="entry name" value="OPA_Antiporter"/>
</dbReference>
<dbReference type="EMBL" id="ACHF01000109">
    <property type="protein sequence ID" value="EEI62368.1"/>
    <property type="molecule type" value="Genomic_DNA"/>
</dbReference>
<proteinExistence type="predicted"/>
<feature type="transmembrane region" description="Helical" evidence="5">
    <location>
        <begin position="25"/>
        <end position="43"/>
    </location>
</feature>
<keyword evidence="8" id="KW-1185">Reference proteome</keyword>
<gene>
    <name evidence="7" type="primary">glpT</name>
    <name evidence="7" type="ORF">HMPREF0293_2089</name>
</gene>
<evidence type="ECO:0000256" key="2">
    <source>
        <dbReference type="ARBA" id="ARBA00022692"/>
    </source>
</evidence>
<keyword evidence="2 5" id="KW-0812">Transmembrane</keyword>
<name>A0ABP2DQW6_9CORY</name>
<feature type="transmembrane region" description="Helical" evidence="5">
    <location>
        <begin position="94"/>
        <end position="116"/>
    </location>
</feature>
<protein>
    <submittedName>
        <fullName evidence="7">Glycerol-3-phosphate transporter</fullName>
    </submittedName>
</protein>
<evidence type="ECO:0000256" key="5">
    <source>
        <dbReference type="SAM" id="Phobius"/>
    </source>
</evidence>
<keyword evidence="4 5" id="KW-0472">Membrane</keyword>
<dbReference type="PANTHER" id="PTHR43826:SF6">
    <property type="entry name" value="GLYCEROL-3-PHOSPHATE TRANSPORTER"/>
    <property type="match status" value="1"/>
</dbReference>
<dbReference type="SUPFAM" id="SSF103473">
    <property type="entry name" value="MFS general substrate transporter"/>
    <property type="match status" value="1"/>
</dbReference>
<dbReference type="PROSITE" id="PS50850">
    <property type="entry name" value="MFS"/>
    <property type="match status" value="1"/>
</dbReference>
<accession>A0ABP2DQW6</accession>
<evidence type="ECO:0000256" key="1">
    <source>
        <dbReference type="ARBA" id="ARBA00004651"/>
    </source>
</evidence>
<comment type="subcellular location">
    <subcellularLocation>
        <location evidence="1">Cell membrane</location>
        <topology evidence="1">Multi-pass membrane protein</topology>
    </subcellularLocation>
</comment>
<reference evidence="7 8" key="1">
    <citation type="submission" date="2009-01" db="EMBL/GenBank/DDBJ databases">
        <authorList>
            <person name="Qin X."/>
            <person name="Bachman B."/>
            <person name="Battles P."/>
            <person name="Bell A."/>
            <person name="Bess C."/>
            <person name="Bickham C."/>
            <person name="Chaboub L."/>
            <person name="Chen D."/>
            <person name="Coyle M."/>
            <person name="Deiros D.R."/>
            <person name="Dinh H."/>
            <person name="Forbes L."/>
            <person name="Fowler G."/>
            <person name="Francisco L."/>
            <person name="Fu Q."/>
            <person name="Gubbala S."/>
            <person name="Hale W."/>
            <person name="Han Y."/>
            <person name="Hemphill L."/>
            <person name="Highlander S.K."/>
            <person name="Hirani K."/>
            <person name="Hogues M."/>
            <person name="Jackson L."/>
            <person name="Jakkamsetti A."/>
            <person name="Javaid M."/>
            <person name="Jiang H."/>
            <person name="Korchina V."/>
            <person name="Kovar C."/>
            <person name="Lara F."/>
            <person name="Lee S."/>
            <person name="Mata R."/>
            <person name="Mathew T."/>
            <person name="Moen C."/>
            <person name="Morales K."/>
            <person name="Munidasa M."/>
            <person name="Nazareth L."/>
            <person name="Ngo R."/>
            <person name="Nguyen L."/>
            <person name="Okwuonu G."/>
            <person name="Ongeri F."/>
            <person name="Patil S."/>
            <person name="Petrosino J."/>
            <person name="Pham C."/>
            <person name="Pham P."/>
            <person name="Pu L.-L."/>
            <person name="Puazo M."/>
            <person name="Raj R."/>
            <person name="Reid J."/>
            <person name="Rouhana J."/>
            <person name="Saada N."/>
            <person name="Shang Y."/>
            <person name="Simmons D."/>
            <person name="Thornton R."/>
            <person name="Warren J."/>
            <person name="Weissenberger G."/>
            <person name="Zhang J."/>
            <person name="Zhang L."/>
            <person name="Zhou C."/>
            <person name="Zhu D."/>
            <person name="Muzny D."/>
            <person name="Worley K."/>
            <person name="Gibbs R."/>
        </authorList>
    </citation>
    <scope>NUCLEOTIDE SEQUENCE [LARGE SCALE GENOMIC DNA]</scope>
    <source>
        <strain evidence="7 8">ATCC 51866</strain>
    </source>
</reference>
<dbReference type="PANTHER" id="PTHR43826">
    <property type="entry name" value="GLUCOSE-6-PHOSPHATE EXCHANGER SLC37A4"/>
    <property type="match status" value="1"/>
</dbReference>
<evidence type="ECO:0000259" key="6">
    <source>
        <dbReference type="PROSITE" id="PS50850"/>
    </source>
</evidence>
<dbReference type="InterPro" id="IPR036259">
    <property type="entry name" value="MFS_trans_sf"/>
</dbReference>
<feature type="transmembrane region" description="Helical" evidence="5">
    <location>
        <begin position="63"/>
        <end position="82"/>
    </location>
</feature>
<keyword evidence="3 5" id="KW-1133">Transmembrane helix</keyword>